<proteinExistence type="predicted"/>
<evidence type="ECO:0000313" key="3">
    <source>
        <dbReference type="EMBL" id="BBH26714.1"/>
    </source>
</evidence>
<feature type="transmembrane region" description="Helical" evidence="2">
    <location>
        <begin position="7"/>
        <end position="30"/>
    </location>
</feature>
<evidence type="ECO:0000256" key="1">
    <source>
        <dbReference type="SAM" id="Coils"/>
    </source>
</evidence>
<evidence type="ECO:0008006" key="5">
    <source>
        <dbReference type="Google" id="ProtNLM"/>
    </source>
</evidence>
<keyword evidence="4" id="KW-1185">Reference proteome</keyword>
<accession>A0A3G9JUZ4</accession>
<sequence length="520" mass="60264">MMSKTTRIVIGSMLCFVSVSAMLHMISYFHPLKLRVSVLSCICYSGMIMLFMVDVLRRFIRKDIKRLLLLCSCFLLIWLLIRTIKYEAMPTHALMTRYAWYSYYLCHLGTVCTLALAIYRLYHHKYGLPFIVSTLVMSVFVMTNDFHQLIFRFPQGIHRFNDYTYQLGYYMVMGFILVVLLYSFFATLKMQKIHQEKIIYPIIFLLFGILYCLSYISGVNPNYFKILFRPADIACVIYIGLMESLLTTHLFPANDHYHTLIRQSSLHIGLFNEQGEKVIDPRDGISLSMVKEALDNTLPLKQGCFLHSKALESGYAYYIEDVSELIDMRKKLYRLKETLENQQAMLEKENNIAIKSKALAKKTQIYDAISKETIKQREKIALLLETEPFDQTILQAAILGAYIKRYAHLRLTASQYESLFTMTLHLAFLESIAAMEAYGMQVHLTMPKETFVTSKQVLACYAVFEEIVEAALPLKATMMIIITYKKHLIMQIEAAHSAHIAHVPCHEEEGILYYKWEGCL</sequence>
<evidence type="ECO:0000256" key="2">
    <source>
        <dbReference type="SAM" id="Phobius"/>
    </source>
</evidence>
<feature type="coiled-coil region" evidence="1">
    <location>
        <begin position="322"/>
        <end position="356"/>
    </location>
</feature>
<feature type="transmembrane region" description="Helical" evidence="2">
    <location>
        <begin position="67"/>
        <end position="86"/>
    </location>
</feature>
<dbReference type="InParanoid" id="A0A3G9JUZ4"/>
<keyword evidence="1" id="KW-0175">Coiled coil</keyword>
<feature type="transmembrane region" description="Helical" evidence="2">
    <location>
        <begin position="36"/>
        <end position="55"/>
    </location>
</feature>
<dbReference type="AlphaFoldDB" id="A0A3G9JUZ4"/>
<keyword evidence="2" id="KW-0472">Membrane</keyword>
<organism evidence="3 4">
    <name type="scientific">Intestinibaculum porci</name>
    <dbReference type="NCBI Taxonomy" id="2487118"/>
    <lineage>
        <taxon>Bacteria</taxon>
        <taxon>Bacillati</taxon>
        <taxon>Bacillota</taxon>
        <taxon>Erysipelotrichia</taxon>
        <taxon>Erysipelotrichales</taxon>
        <taxon>Erysipelotrichaceae</taxon>
        <taxon>Intestinibaculum</taxon>
    </lineage>
</organism>
<feature type="transmembrane region" description="Helical" evidence="2">
    <location>
        <begin position="98"/>
        <end position="119"/>
    </location>
</feature>
<keyword evidence="2" id="KW-0812">Transmembrane</keyword>
<keyword evidence="2" id="KW-1133">Transmembrane helix</keyword>
<feature type="transmembrane region" description="Helical" evidence="2">
    <location>
        <begin position="167"/>
        <end position="186"/>
    </location>
</feature>
<dbReference type="EMBL" id="AP019309">
    <property type="protein sequence ID" value="BBH26714.1"/>
    <property type="molecule type" value="Genomic_DNA"/>
</dbReference>
<evidence type="ECO:0000313" key="4">
    <source>
        <dbReference type="Proteomes" id="UP000268059"/>
    </source>
</evidence>
<name>A0A3G9JUZ4_9FIRM</name>
<feature type="transmembrane region" description="Helical" evidence="2">
    <location>
        <begin position="198"/>
        <end position="217"/>
    </location>
</feature>
<reference evidence="3 4" key="1">
    <citation type="submission" date="2018-11" db="EMBL/GenBank/DDBJ databases">
        <title>Novel Erysipelotrichaceae bacterium isolated from small intestine of a swine.</title>
        <authorList>
            <person name="Kim J.S."/>
            <person name="Choe H."/>
            <person name="Lee Y.R."/>
            <person name="Kim K.M."/>
            <person name="Park D.S."/>
        </authorList>
    </citation>
    <scope>NUCLEOTIDE SEQUENCE [LARGE SCALE GENOMIC DNA]</scope>
    <source>
        <strain evidence="3 4">SG0102</strain>
    </source>
</reference>
<gene>
    <name evidence="3" type="ORF">SG0102_16480</name>
</gene>
<feature type="transmembrane region" description="Helical" evidence="2">
    <location>
        <begin position="126"/>
        <end position="147"/>
    </location>
</feature>
<dbReference type="Proteomes" id="UP000268059">
    <property type="component" value="Chromosome"/>
</dbReference>
<protein>
    <recommendedName>
        <fullName evidence="5">Histidine kinase N-terminal 7TM region domain-containing protein</fullName>
    </recommendedName>
</protein>
<dbReference type="KEGG" id="ebm:SG0102_16480"/>